<dbReference type="InterPro" id="IPR001315">
    <property type="entry name" value="CARD"/>
</dbReference>
<dbReference type="EMBL" id="OW240918">
    <property type="protein sequence ID" value="CAH2307572.1"/>
    <property type="molecule type" value="Genomic_DNA"/>
</dbReference>
<accession>A0AAD1WE98</accession>
<dbReference type="Pfam" id="PF13516">
    <property type="entry name" value="LRR_6"/>
    <property type="match status" value="10"/>
</dbReference>
<keyword evidence="10" id="KW-0067">ATP-binding</keyword>
<keyword evidence="9" id="KW-0547">Nucleotide-binding</keyword>
<keyword evidence="8" id="KW-0677">Repeat</keyword>
<dbReference type="SMART" id="SM00368">
    <property type="entry name" value="LRR_RI"/>
    <property type="match status" value="14"/>
</dbReference>
<dbReference type="Gene3D" id="3.40.50.300">
    <property type="entry name" value="P-loop containing nucleotide triphosphate hydrolases"/>
    <property type="match status" value="1"/>
</dbReference>
<dbReference type="InterPro" id="IPR007111">
    <property type="entry name" value="NACHT_NTPase"/>
</dbReference>
<keyword evidence="14" id="KW-0564">Palmitate</keyword>
<dbReference type="PANTHER" id="PTHR24106">
    <property type="entry name" value="NACHT, LRR AND CARD DOMAINS-CONTAINING"/>
    <property type="match status" value="1"/>
</dbReference>
<dbReference type="FunFam" id="3.80.10.10:FF:000236">
    <property type="entry name" value="NLR family CARD domain containing 3"/>
    <property type="match status" value="1"/>
</dbReference>
<proteinExistence type="inferred from homology"/>
<keyword evidence="12" id="KW-0391">Immunity</keyword>
<dbReference type="InterPro" id="IPR032675">
    <property type="entry name" value="LRR_dom_sf"/>
</dbReference>
<evidence type="ECO:0000313" key="18">
    <source>
        <dbReference type="EMBL" id="CAH2307572.1"/>
    </source>
</evidence>
<evidence type="ECO:0000256" key="6">
    <source>
        <dbReference type="ARBA" id="ARBA00022588"/>
    </source>
</evidence>
<dbReference type="InterPro" id="IPR001611">
    <property type="entry name" value="Leu-rich_rpt"/>
</dbReference>
<dbReference type="GO" id="GO:0042981">
    <property type="term" value="P:regulation of apoptotic process"/>
    <property type="evidence" value="ECO:0007669"/>
    <property type="project" value="InterPro"/>
</dbReference>
<comment type="subcellular location">
    <subcellularLocation>
        <location evidence="1">Basolateral cell membrane</location>
    </subcellularLocation>
    <subcellularLocation>
        <location evidence="2">Cell membrane</location>
        <topology evidence="2">Lipid-anchor</topology>
    </subcellularLocation>
    <subcellularLocation>
        <location evidence="3">Cytoplasm</location>
    </subcellularLocation>
</comment>
<keyword evidence="5" id="KW-0963">Cytoplasm</keyword>
<keyword evidence="6" id="KW-0399">Innate immunity</keyword>
<dbReference type="PROSITE" id="PS50209">
    <property type="entry name" value="CARD"/>
    <property type="match status" value="1"/>
</dbReference>
<evidence type="ECO:0000256" key="3">
    <source>
        <dbReference type="ARBA" id="ARBA00004496"/>
    </source>
</evidence>
<dbReference type="InterPro" id="IPR027417">
    <property type="entry name" value="P-loop_NTPase"/>
</dbReference>
<dbReference type="Pfam" id="PF05729">
    <property type="entry name" value="NACHT"/>
    <property type="match status" value="1"/>
</dbReference>
<dbReference type="GO" id="GO:0005524">
    <property type="term" value="F:ATP binding"/>
    <property type="evidence" value="ECO:0007669"/>
    <property type="project" value="UniProtKB-KW"/>
</dbReference>
<protein>
    <submittedName>
        <fullName evidence="18">NLRC3</fullName>
    </submittedName>
</protein>
<evidence type="ECO:0000256" key="14">
    <source>
        <dbReference type="ARBA" id="ARBA00023139"/>
    </source>
</evidence>
<evidence type="ECO:0000256" key="5">
    <source>
        <dbReference type="ARBA" id="ARBA00022490"/>
    </source>
</evidence>
<evidence type="ECO:0000256" key="9">
    <source>
        <dbReference type="ARBA" id="ARBA00022741"/>
    </source>
</evidence>
<evidence type="ECO:0000256" key="1">
    <source>
        <dbReference type="ARBA" id="ARBA00004187"/>
    </source>
</evidence>
<dbReference type="InterPro" id="IPR011029">
    <property type="entry name" value="DEATH-like_dom_sf"/>
</dbReference>
<feature type="domain" description="CARD" evidence="17">
    <location>
        <begin position="1"/>
        <end position="57"/>
    </location>
</feature>
<organism evidence="18 19">
    <name type="scientific">Pelobates cultripes</name>
    <name type="common">Western spadefoot toad</name>
    <dbReference type="NCBI Taxonomy" id="61616"/>
    <lineage>
        <taxon>Eukaryota</taxon>
        <taxon>Metazoa</taxon>
        <taxon>Chordata</taxon>
        <taxon>Craniata</taxon>
        <taxon>Vertebrata</taxon>
        <taxon>Euteleostomi</taxon>
        <taxon>Amphibia</taxon>
        <taxon>Batrachia</taxon>
        <taxon>Anura</taxon>
        <taxon>Pelobatoidea</taxon>
        <taxon>Pelobatidae</taxon>
        <taxon>Pelobates</taxon>
    </lineage>
</organism>
<dbReference type="SUPFAM" id="SSF52047">
    <property type="entry name" value="RNI-like"/>
    <property type="match status" value="2"/>
</dbReference>
<evidence type="ECO:0000256" key="7">
    <source>
        <dbReference type="ARBA" id="ARBA00022614"/>
    </source>
</evidence>
<evidence type="ECO:0000256" key="12">
    <source>
        <dbReference type="ARBA" id="ARBA00022859"/>
    </source>
</evidence>
<evidence type="ECO:0000259" key="17">
    <source>
        <dbReference type="PROSITE" id="PS50209"/>
    </source>
</evidence>
<gene>
    <name evidence="18" type="ORF">PECUL_23A059981</name>
</gene>
<keyword evidence="15" id="KW-0449">Lipoprotein</keyword>
<keyword evidence="19" id="KW-1185">Reference proteome</keyword>
<evidence type="ECO:0000256" key="11">
    <source>
        <dbReference type="ARBA" id="ARBA00022843"/>
    </source>
</evidence>
<dbReference type="InterPro" id="IPR051261">
    <property type="entry name" value="NLR"/>
</dbReference>
<dbReference type="Pfam" id="PF17776">
    <property type="entry name" value="NLRC4_HD2"/>
    <property type="match status" value="1"/>
</dbReference>
<evidence type="ECO:0000256" key="8">
    <source>
        <dbReference type="ARBA" id="ARBA00022737"/>
    </source>
</evidence>
<evidence type="ECO:0000256" key="15">
    <source>
        <dbReference type="ARBA" id="ARBA00023288"/>
    </source>
</evidence>
<evidence type="ECO:0000256" key="10">
    <source>
        <dbReference type="ARBA" id="ARBA00022840"/>
    </source>
</evidence>
<reference evidence="18" key="1">
    <citation type="submission" date="2022-03" db="EMBL/GenBank/DDBJ databases">
        <authorList>
            <person name="Alioto T."/>
            <person name="Alioto T."/>
            <person name="Gomez Garrido J."/>
        </authorList>
    </citation>
    <scope>NUCLEOTIDE SEQUENCE</scope>
</reference>
<evidence type="ECO:0000313" key="19">
    <source>
        <dbReference type="Proteomes" id="UP001295444"/>
    </source>
</evidence>
<keyword evidence="7" id="KW-0433">Leucine-rich repeat</keyword>
<comment type="similarity">
    <text evidence="16">Belongs to the NOD1-NOD2 family.</text>
</comment>
<dbReference type="GO" id="GO:0045087">
    <property type="term" value="P:innate immune response"/>
    <property type="evidence" value="ECO:0007669"/>
    <property type="project" value="UniProtKB-KW"/>
</dbReference>
<dbReference type="SUPFAM" id="SSF52540">
    <property type="entry name" value="P-loop containing nucleoside triphosphate hydrolases"/>
    <property type="match status" value="1"/>
</dbReference>
<evidence type="ECO:0000256" key="2">
    <source>
        <dbReference type="ARBA" id="ARBA00004193"/>
    </source>
</evidence>
<keyword evidence="4" id="KW-1003">Cell membrane</keyword>
<dbReference type="Pfam" id="PF17779">
    <property type="entry name" value="WHD_NOD2"/>
    <property type="match status" value="1"/>
</dbReference>
<dbReference type="Gene3D" id="3.80.10.10">
    <property type="entry name" value="Ribonuclease Inhibitor"/>
    <property type="match status" value="4"/>
</dbReference>
<dbReference type="Proteomes" id="UP001295444">
    <property type="component" value="Chromosome 07"/>
</dbReference>
<dbReference type="AlphaFoldDB" id="A0AAD1WE98"/>
<keyword evidence="13" id="KW-0472">Membrane</keyword>
<dbReference type="FunFam" id="3.80.10.10:FF:001349">
    <property type="entry name" value="NLR family CARD domain containing 3"/>
    <property type="match status" value="1"/>
</dbReference>
<sequence>MHEIITELQDLQMLTEEETKLLQEVTLLPMRAENLLDILVGKGKTCLQALQSCIENSCSYLQLRMRHYDPLVLKHLEKVKTKDPCPLLTQLDPLLIVEGLTDAQLQEHDIVQLELGQEGRGTPRQLSLEKLLVSLSQVSLPPRITLTVGVAGAGKSTLVRLFVERWIRGEVCPSITSVMALNLSELNVYDRLSTDRLVRLANPSYVKPPEGSLLILDGLDELRAPLDFSESIACTDPQKELTPECLITNILRGNLLLETAIWITSRPGAAAWIPGGLVDRMTEIPGLRTEHIRKFLEQFLPDNSGLVQRVWDHIQSHRSLNALCSVPALCRIIGTSLGYLLHTQDSSCLPGTLSNIFSWYLKAQLCDRDGLEQSGSARRTVANLGRLAFNGLIRKRSVFYESDLKSCGIDTPLTPGSLSARLLLCQHSPSCLSFSFSHLLLLEFLAAVHYHSAAKRAIFDLFADGAMSWPKLGYMNHYKSAVQRALQADDMQIPIFLRFLSGLLSPQALRVLSGCLPGKEELGGHRGPAVDYLHSLLCAGKVVSCSTVNLVCCLQELGHTELTSGVEEDFINGTLGGKLNMLGCSALAYLLRASNSCAHETNLSQCLTYNLVKILLPQLQYCTSIRMENNTFKDDVMELLASVLHNKDCAIQRLSLAENLLSDRGVKVLGRALMVNRTLVSLDLHGNFIGPKGVKALAEALKNNQVLLSLNLHNNQIKSGGTHYLAESLQVNCNLKTLNIQKNNIEAEGAESLARCLKQNQVLQELWLSSNTLGDRGASALAEALTENSSLRTLDLKSNSISNRGLSALTSGLSRNQSLKLLNLRENSISIEGSRALAESLKRNCTLKHLDLTANLLHDEGVEALAESLKENRSLESLHLQWNFLRAASARALAGALRENLSLTCLDLQENSLGDEGTAELSSALRENTTLHALYLQGTAIGPCGAQSLAEALTVNKGLKLLDLRGNNIGLRGAKALAGALRVNTSLQTLNLQENSIGLDGAICLANAVSANRSLTLISLQGNHIGQSGAKVISETIRNEAPHCKVEI</sequence>
<dbReference type="SUPFAM" id="SSF47986">
    <property type="entry name" value="DEATH domain"/>
    <property type="match status" value="1"/>
</dbReference>
<keyword evidence="11" id="KW-0832">Ubl conjugation</keyword>
<evidence type="ECO:0000256" key="16">
    <source>
        <dbReference type="ARBA" id="ARBA00038296"/>
    </source>
</evidence>
<dbReference type="GO" id="GO:0016323">
    <property type="term" value="C:basolateral plasma membrane"/>
    <property type="evidence" value="ECO:0007669"/>
    <property type="project" value="UniProtKB-SubCell"/>
</dbReference>
<dbReference type="GO" id="GO:0005737">
    <property type="term" value="C:cytoplasm"/>
    <property type="evidence" value="ECO:0007669"/>
    <property type="project" value="UniProtKB-SubCell"/>
</dbReference>
<dbReference type="InterPro" id="IPR041075">
    <property type="entry name" value="NOD1/2_WH"/>
</dbReference>
<evidence type="ECO:0000256" key="13">
    <source>
        <dbReference type="ARBA" id="ARBA00023136"/>
    </source>
</evidence>
<dbReference type="InterPro" id="IPR041267">
    <property type="entry name" value="NLRP_HD2"/>
</dbReference>
<evidence type="ECO:0000256" key="4">
    <source>
        <dbReference type="ARBA" id="ARBA00022475"/>
    </source>
</evidence>
<name>A0AAD1WE98_PELCU</name>